<accession>X8APA7</accession>
<sequence length="74" mass="7776">MMRVAHFGEVEEEGNGAVAAHRGRGPANTAVGTAALPDPSSSGQRDKLYQRSWKLVSPPAPTLADAANAQVHRL</sequence>
<gene>
    <name evidence="2" type="ORF">I553_7855</name>
</gene>
<dbReference type="EMBL" id="JAOB01000047">
    <property type="protein sequence ID" value="EUA33444.1"/>
    <property type="molecule type" value="Genomic_DNA"/>
</dbReference>
<evidence type="ECO:0000256" key="1">
    <source>
        <dbReference type="SAM" id="MobiDB-lite"/>
    </source>
</evidence>
<comment type="caution">
    <text evidence="2">The sequence shown here is derived from an EMBL/GenBank/DDBJ whole genome shotgun (WGS) entry which is preliminary data.</text>
</comment>
<reference evidence="2" key="1">
    <citation type="submission" date="2014-01" db="EMBL/GenBank/DDBJ databases">
        <authorList>
            <person name="Brown-Elliot B."/>
            <person name="Wallace R."/>
            <person name="Lenaerts A."/>
            <person name="Ordway D."/>
            <person name="DeGroote M.A."/>
            <person name="Parker T."/>
            <person name="Sizemore C."/>
            <person name="Tallon L.J."/>
            <person name="Sadzewicz L.K."/>
            <person name="Sengamalay N."/>
            <person name="Fraser C.M."/>
            <person name="Hine E."/>
            <person name="Shefchek K.A."/>
            <person name="Das S.P."/>
            <person name="Tettelin H."/>
        </authorList>
    </citation>
    <scope>NUCLEOTIDE SEQUENCE [LARGE SCALE GENOMIC DNA]</scope>
    <source>
        <strain evidence="2">4042</strain>
    </source>
</reference>
<proteinExistence type="predicted"/>
<organism evidence="2">
    <name type="scientific">Mycobacterium xenopi 4042</name>
    <dbReference type="NCBI Taxonomy" id="1299334"/>
    <lineage>
        <taxon>Bacteria</taxon>
        <taxon>Bacillati</taxon>
        <taxon>Actinomycetota</taxon>
        <taxon>Actinomycetes</taxon>
        <taxon>Mycobacteriales</taxon>
        <taxon>Mycobacteriaceae</taxon>
        <taxon>Mycobacterium</taxon>
    </lineage>
</organism>
<dbReference type="AlphaFoldDB" id="X8APA7"/>
<feature type="region of interest" description="Disordered" evidence="1">
    <location>
        <begin position="1"/>
        <end position="47"/>
    </location>
</feature>
<protein>
    <submittedName>
        <fullName evidence="2">Uncharacterized protein</fullName>
    </submittedName>
</protein>
<evidence type="ECO:0000313" key="2">
    <source>
        <dbReference type="EMBL" id="EUA33444.1"/>
    </source>
</evidence>
<name>X8APA7_MYCXE</name>